<dbReference type="InterPro" id="IPR040026">
    <property type="entry name" value="FliD"/>
</dbReference>
<keyword evidence="9" id="KW-1185">Reference proteome</keyword>
<dbReference type="Pfam" id="PF02465">
    <property type="entry name" value="FliD_N"/>
    <property type="match status" value="1"/>
</dbReference>
<dbReference type="GO" id="GO:0071973">
    <property type="term" value="P:bacterial-type flagellum-dependent cell motility"/>
    <property type="evidence" value="ECO:0007669"/>
    <property type="project" value="TreeGrafter"/>
</dbReference>
<dbReference type="InterPro" id="IPR003481">
    <property type="entry name" value="FliD_N"/>
</dbReference>
<reference evidence="8 9" key="1">
    <citation type="submission" date="2019-03" db="EMBL/GenBank/DDBJ databases">
        <title>Genomic Encyclopedia of Type Strains, Phase IV (KMG-IV): sequencing the most valuable type-strain genomes for metagenomic binning, comparative biology and taxonomic classification.</title>
        <authorList>
            <person name="Goeker M."/>
        </authorList>
    </citation>
    <scope>NUCLEOTIDE SEQUENCE [LARGE SCALE GENOMIC DNA]</scope>
    <source>
        <strain evidence="8 9">DSM 25894</strain>
    </source>
</reference>
<gene>
    <name evidence="8" type="ORF">EDD68_1135</name>
</gene>
<comment type="similarity">
    <text evidence="1 5">Belongs to the FliD family.</text>
</comment>
<dbReference type="GO" id="GO:0009424">
    <property type="term" value="C:bacterial-type flagellum hook"/>
    <property type="evidence" value="ECO:0007669"/>
    <property type="project" value="UniProtKB-UniRule"/>
</dbReference>
<keyword evidence="5" id="KW-0964">Secreted</keyword>
<evidence type="ECO:0000259" key="6">
    <source>
        <dbReference type="Pfam" id="PF02465"/>
    </source>
</evidence>
<dbReference type="Proteomes" id="UP000294650">
    <property type="component" value="Unassembled WGS sequence"/>
</dbReference>
<dbReference type="GO" id="GO:0009421">
    <property type="term" value="C:bacterial-type flagellum filament cap"/>
    <property type="evidence" value="ECO:0007669"/>
    <property type="project" value="InterPro"/>
</dbReference>
<dbReference type="GO" id="GO:0005576">
    <property type="term" value="C:extracellular region"/>
    <property type="evidence" value="ECO:0007669"/>
    <property type="project" value="UniProtKB-SubCell"/>
</dbReference>
<feature type="domain" description="Flagellar hook-associated protein 2 N-terminal" evidence="6">
    <location>
        <begin position="13"/>
        <end position="109"/>
    </location>
</feature>
<comment type="subcellular location">
    <subcellularLocation>
        <location evidence="5">Secreted</location>
    </subcellularLocation>
    <subcellularLocation>
        <location evidence="5">Bacterial flagellum</location>
    </subcellularLocation>
</comment>
<dbReference type="RefSeq" id="WP_243646826.1">
    <property type="nucleotide sequence ID" value="NZ_SMAN01000013.1"/>
</dbReference>
<dbReference type="PANTHER" id="PTHR30288">
    <property type="entry name" value="FLAGELLAR CAP/ASSEMBLY PROTEIN FLID"/>
    <property type="match status" value="1"/>
</dbReference>
<sequence length="510" mass="57314">MISNNMRIGGLASGMDIDQIVADLMKAERIPLTKMQQDKTWLTWKRDAYREINTLLFELDQMALDMKLSKTYQAKSATSTDESAVTVSASPSALNGNYKIKVEQMATAAIKVSTGTISGATKIDPDDTLANQSGNFDSTNPIPTGDLIVKTFDENGNEQTATITISHDKSLNEILSEITNSGIGVRAFYNQDADQVVFERTETGDFKAGETEIQFDGAALSFITDHLKIDTSAAGETGGTNARFIYNDSLTIETTENHYTLNGITYNFHNTTSTNVQVSVNNNVDQAVENITNFIDKYNEIVEKINGKLTEKRHYDYKPLTSEQKADMEEDEIELWEERAKSGLLRSDQILSSGLFDMRQAWYSVVETNDSYQILTELGIETSKDFLSGGKLTVDEDQLRQALTDDPEAVYKLFSNDVEGNGRGIVNRLEDALERTMNRIEERAGKGTDTLDQYTMGRRLKDMDKRITAFQQRLIDIENRYWNQFTVMEKAIQRMNQQSMFLMNQFGGGM</sequence>
<proteinExistence type="inferred from homology"/>
<accession>A0A4V2V1A3</accession>
<name>A0A4V2V1A3_9BACI</name>
<dbReference type="EMBL" id="SMAN01000013">
    <property type="protein sequence ID" value="TCT20442.1"/>
    <property type="molecule type" value="Genomic_DNA"/>
</dbReference>
<dbReference type="AlphaFoldDB" id="A0A4V2V1A3"/>
<evidence type="ECO:0000256" key="2">
    <source>
        <dbReference type="ARBA" id="ARBA00011255"/>
    </source>
</evidence>
<dbReference type="GO" id="GO:0007155">
    <property type="term" value="P:cell adhesion"/>
    <property type="evidence" value="ECO:0007669"/>
    <property type="project" value="InterPro"/>
</dbReference>
<keyword evidence="8" id="KW-0282">Flagellum</keyword>
<dbReference type="PANTHER" id="PTHR30288:SF0">
    <property type="entry name" value="FLAGELLAR HOOK-ASSOCIATED PROTEIN 2"/>
    <property type="match status" value="1"/>
</dbReference>
<evidence type="ECO:0000256" key="4">
    <source>
        <dbReference type="ARBA" id="ARBA00023143"/>
    </source>
</evidence>
<evidence type="ECO:0000313" key="9">
    <source>
        <dbReference type="Proteomes" id="UP000294650"/>
    </source>
</evidence>
<evidence type="ECO:0000256" key="5">
    <source>
        <dbReference type="RuleBase" id="RU362066"/>
    </source>
</evidence>
<comment type="function">
    <text evidence="5">Required for morphogenesis and for the elongation of the flagellar filament by facilitating polymerization of the flagellin monomers at the tip of growing filament. Forms a capping structure, which prevents flagellin subunits (transported through the central channel of the flagellum) from leaking out without polymerization at the distal end.</text>
</comment>
<keyword evidence="4 5" id="KW-0975">Bacterial flagellum</keyword>
<dbReference type="NCBIfam" id="NF005833">
    <property type="entry name" value="PRK07737.1"/>
    <property type="match status" value="1"/>
</dbReference>
<keyword evidence="8" id="KW-0966">Cell projection</keyword>
<evidence type="ECO:0000259" key="7">
    <source>
        <dbReference type="Pfam" id="PF07195"/>
    </source>
</evidence>
<keyword evidence="8" id="KW-0969">Cilium</keyword>
<dbReference type="Pfam" id="PF07195">
    <property type="entry name" value="FliD_C"/>
    <property type="match status" value="1"/>
</dbReference>
<evidence type="ECO:0000256" key="1">
    <source>
        <dbReference type="ARBA" id="ARBA00009764"/>
    </source>
</evidence>
<comment type="caution">
    <text evidence="8">The sequence shown here is derived from an EMBL/GenBank/DDBJ whole genome shotgun (WGS) entry which is preliminary data.</text>
</comment>
<feature type="coiled-coil region" evidence="5">
    <location>
        <begin position="426"/>
        <end position="480"/>
    </location>
</feature>
<evidence type="ECO:0000256" key="3">
    <source>
        <dbReference type="ARBA" id="ARBA00023054"/>
    </source>
</evidence>
<evidence type="ECO:0000313" key="8">
    <source>
        <dbReference type="EMBL" id="TCT20442.1"/>
    </source>
</evidence>
<dbReference type="InterPro" id="IPR010809">
    <property type="entry name" value="FliD_C"/>
</dbReference>
<organism evidence="8 9">
    <name type="scientific">Melghiribacillus thermohalophilus</name>
    <dbReference type="NCBI Taxonomy" id="1324956"/>
    <lineage>
        <taxon>Bacteria</taxon>
        <taxon>Bacillati</taxon>
        <taxon>Bacillota</taxon>
        <taxon>Bacilli</taxon>
        <taxon>Bacillales</taxon>
        <taxon>Bacillaceae</taxon>
        <taxon>Melghiribacillus</taxon>
    </lineage>
</organism>
<feature type="domain" description="Flagellar hook-associated protein 2 C-terminal" evidence="7">
    <location>
        <begin position="239"/>
        <end position="497"/>
    </location>
</feature>
<keyword evidence="3 5" id="KW-0175">Coiled coil</keyword>
<protein>
    <recommendedName>
        <fullName evidence="5">Flagellar hook-associated protein 2</fullName>
        <shortName evidence="5">HAP2</shortName>
    </recommendedName>
    <alternativeName>
        <fullName evidence="5">Flagellar cap protein</fullName>
    </alternativeName>
</protein>
<comment type="subunit">
    <text evidence="2 5">Homopentamer.</text>
</comment>